<dbReference type="Proteomes" id="UP000758155">
    <property type="component" value="Unassembled WGS sequence"/>
</dbReference>
<comment type="caution">
    <text evidence="5">The sequence shown here is derived from an EMBL/GenBank/DDBJ whole genome shotgun (WGS) entry which is preliminary data.</text>
</comment>
<dbReference type="InterPro" id="IPR036291">
    <property type="entry name" value="NAD(P)-bd_dom_sf"/>
</dbReference>
<dbReference type="InterPro" id="IPR002347">
    <property type="entry name" value="SDR_fam"/>
</dbReference>
<dbReference type="InterPro" id="IPR020904">
    <property type="entry name" value="Sc_DH/Rdtase_CS"/>
</dbReference>
<dbReference type="PROSITE" id="PS00061">
    <property type="entry name" value="ADH_SHORT"/>
    <property type="match status" value="1"/>
</dbReference>
<feature type="compositionally biased region" description="Polar residues" evidence="4">
    <location>
        <begin position="1"/>
        <end position="10"/>
    </location>
</feature>
<feature type="region of interest" description="Disordered" evidence="4">
    <location>
        <begin position="1"/>
        <end position="20"/>
    </location>
</feature>
<evidence type="ECO:0000256" key="3">
    <source>
        <dbReference type="ARBA" id="ARBA00023002"/>
    </source>
</evidence>
<name>A0A9P4WR31_9PLEO</name>
<dbReference type="EMBL" id="SWKV01000031">
    <property type="protein sequence ID" value="KAF3039406.1"/>
    <property type="molecule type" value="Genomic_DNA"/>
</dbReference>
<proteinExistence type="inferred from homology"/>
<sequence>MPSQMASPTKTYHKVPYPSIDPTRPELSAKGKVVIVTGGGTGIGAETAKYFARAGASRIAILGRREQPLLETKATIEAEKPSTEILAIPTDIRDIASVRAAFAQAARDSKIDILISSAAVMGTKAPIMSQTSSDLLSGILTNIQGNFNVATTFLKHAVTDPTIIEVNSAAAHITIAPEFALYNIAKMATARFYTSLAFENPELAVFSIQPGAVDTDMNKKAGYKEKKEGEDWGWKEGGGAADMLGKFDDAGLPAGFIVWLASPEGKFLKGRYLWANWDVDELKAQKAEIKSSNLLEIGLIGWPFN</sequence>
<evidence type="ECO:0000256" key="1">
    <source>
        <dbReference type="ARBA" id="ARBA00006484"/>
    </source>
</evidence>
<keyword evidence="3" id="KW-0560">Oxidoreductase</keyword>
<dbReference type="Pfam" id="PF00106">
    <property type="entry name" value="adh_short"/>
    <property type="match status" value="1"/>
</dbReference>
<dbReference type="GO" id="GO:0016491">
    <property type="term" value="F:oxidoreductase activity"/>
    <property type="evidence" value="ECO:0007669"/>
    <property type="project" value="UniProtKB-KW"/>
</dbReference>
<dbReference type="PANTHER" id="PTHR42901">
    <property type="entry name" value="ALCOHOL DEHYDROGENASE"/>
    <property type="match status" value="1"/>
</dbReference>
<evidence type="ECO:0000256" key="4">
    <source>
        <dbReference type="SAM" id="MobiDB-lite"/>
    </source>
</evidence>
<keyword evidence="6" id="KW-1185">Reference proteome</keyword>
<accession>A0A9P4WR31</accession>
<dbReference type="PRINTS" id="PR00081">
    <property type="entry name" value="GDHRDH"/>
</dbReference>
<dbReference type="Gene3D" id="3.40.50.720">
    <property type="entry name" value="NAD(P)-binding Rossmann-like Domain"/>
    <property type="match status" value="1"/>
</dbReference>
<reference evidence="5" key="1">
    <citation type="submission" date="2019-04" db="EMBL/GenBank/DDBJ databases">
        <title>Sequencing of skin fungus with MAO and IRED activity.</title>
        <authorList>
            <person name="Marsaioli A.J."/>
            <person name="Bonatto J.M.C."/>
            <person name="Reis Junior O."/>
        </authorList>
    </citation>
    <scope>NUCLEOTIDE SEQUENCE</scope>
    <source>
        <strain evidence="5">28M1</strain>
    </source>
</reference>
<dbReference type="SUPFAM" id="SSF51735">
    <property type="entry name" value="NAD(P)-binding Rossmann-fold domains"/>
    <property type="match status" value="1"/>
</dbReference>
<evidence type="ECO:0000256" key="2">
    <source>
        <dbReference type="ARBA" id="ARBA00022857"/>
    </source>
</evidence>
<protein>
    <recommendedName>
        <fullName evidence="7">Oxidoreductase</fullName>
    </recommendedName>
</protein>
<evidence type="ECO:0000313" key="6">
    <source>
        <dbReference type="Proteomes" id="UP000758155"/>
    </source>
</evidence>
<dbReference type="CDD" id="cd05233">
    <property type="entry name" value="SDR_c"/>
    <property type="match status" value="1"/>
</dbReference>
<gene>
    <name evidence="5" type="ORF">E8E12_008709</name>
</gene>
<dbReference type="OrthoDB" id="1933717at2759"/>
<evidence type="ECO:0008006" key="7">
    <source>
        <dbReference type="Google" id="ProtNLM"/>
    </source>
</evidence>
<organism evidence="5 6">
    <name type="scientific">Didymella heteroderae</name>
    <dbReference type="NCBI Taxonomy" id="1769908"/>
    <lineage>
        <taxon>Eukaryota</taxon>
        <taxon>Fungi</taxon>
        <taxon>Dikarya</taxon>
        <taxon>Ascomycota</taxon>
        <taxon>Pezizomycotina</taxon>
        <taxon>Dothideomycetes</taxon>
        <taxon>Pleosporomycetidae</taxon>
        <taxon>Pleosporales</taxon>
        <taxon>Pleosporineae</taxon>
        <taxon>Didymellaceae</taxon>
        <taxon>Didymella</taxon>
    </lineage>
</organism>
<dbReference type="PANTHER" id="PTHR42901:SF1">
    <property type="entry name" value="ALCOHOL DEHYDROGENASE"/>
    <property type="match status" value="1"/>
</dbReference>
<evidence type="ECO:0000313" key="5">
    <source>
        <dbReference type="EMBL" id="KAF3039406.1"/>
    </source>
</evidence>
<dbReference type="AlphaFoldDB" id="A0A9P4WR31"/>
<keyword evidence="2" id="KW-0521">NADP</keyword>
<comment type="similarity">
    <text evidence="1">Belongs to the short-chain dehydrogenases/reductases (SDR) family.</text>
</comment>